<dbReference type="EMBL" id="CP058910">
    <property type="protein sequence ID" value="QLH79543.1"/>
    <property type="molecule type" value="Genomic_DNA"/>
</dbReference>
<dbReference type="AlphaFoldDB" id="A0A7D5P2S7"/>
<evidence type="ECO:0000313" key="6">
    <source>
        <dbReference type="EMBL" id="QLH79543.1"/>
    </source>
</evidence>
<proteinExistence type="predicted"/>
<feature type="transmembrane region" description="Helical" evidence="5">
    <location>
        <begin position="237"/>
        <end position="254"/>
    </location>
</feature>
<dbReference type="GeneID" id="56080316"/>
<dbReference type="InterPro" id="IPR000537">
    <property type="entry name" value="UbiA_prenyltransferase"/>
</dbReference>
<evidence type="ECO:0000313" key="7">
    <source>
        <dbReference type="Proteomes" id="UP000509667"/>
    </source>
</evidence>
<dbReference type="Pfam" id="PF01040">
    <property type="entry name" value="UbiA"/>
    <property type="match status" value="1"/>
</dbReference>
<dbReference type="KEGG" id="hrr:HZS55_20595"/>
<evidence type="ECO:0000256" key="4">
    <source>
        <dbReference type="ARBA" id="ARBA00023136"/>
    </source>
</evidence>
<gene>
    <name evidence="6" type="ORF">HZS55_20595</name>
</gene>
<keyword evidence="3 5" id="KW-1133">Transmembrane helix</keyword>
<evidence type="ECO:0000256" key="5">
    <source>
        <dbReference type="SAM" id="Phobius"/>
    </source>
</evidence>
<sequence>MGEATHASGGVPVVRALLSQVHPVFMLPPLSASLFGGVFAGAVDPATAGAHVAALFFAVYTAHVKDGYVDFHVRDEDDSHPLSASTCRRALAGSTAGFLVALAAVWALAGPGAAALTAPTWALGYFHAPQLDTNTVGATTGYPAGIALALVGGFYVQTGRLTPAIVGLAGVFLLVLSGIKVVDDAQDFDYDRSIDKRTVAVVLGERGAYRAAYALMATGMVAVVALALGLRAIPPSAGLAALVFGAVALVARRAEPELATMLLIRGSYLFLAVLVAAVWFRPLG</sequence>
<name>A0A7D5P2S7_9EURY</name>
<dbReference type="GO" id="GO:0005886">
    <property type="term" value="C:plasma membrane"/>
    <property type="evidence" value="ECO:0007669"/>
    <property type="project" value="UniProtKB-SubCell"/>
</dbReference>
<evidence type="ECO:0000256" key="3">
    <source>
        <dbReference type="ARBA" id="ARBA00022989"/>
    </source>
</evidence>
<dbReference type="RefSeq" id="WP_179909408.1">
    <property type="nucleotide sequence ID" value="NZ_CP058910.1"/>
</dbReference>
<keyword evidence="2 5" id="KW-0812">Transmembrane</keyword>
<accession>A0A7D5P2S7</accession>
<feature type="transmembrane region" description="Helical" evidence="5">
    <location>
        <begin position="211"/>
        <end position="230"/>
    </location>
</feature>
<comment type="subcellular location">
    <subcellularLocation>
        <location evidence="1">Cell membrane</location>
        <topology evidence="1">Multi-pass membrane protein</topology>
    </subcellularLocation>
</comment>
<feature type="transmembrane region" description="Helical" evidence="5">
    <location>
        <begin position="260"/>
        <end position="280"/>
    </location>
</feature>
<keyword evidence="6" id="KW-0808">Transferase</keyword>
<organism evidence="6 7">
    <name type="scientific">Halosimplex rubrum</name>
    <dbReference type="NCBI Taxonomy" id="869889"/>
    <lineage>
        <taxon>Archaea</taxon>
        <taxon>Methanobacteriati</taxon>
        <taxon>Methanobacteriota</taxon>
        <taxon>Stenosarchaea group</taxon>
        <taxon>Halobacteria</taxon>
        <taxon>Halobacteriales</taxon>
        <taxon>Haloarculaceae</taxon>
        <taxon>Halosimplex</taxon>
    </lineage>
</organism>
<evidence type="ECO:0000256" key="1">
    <source>
        <dbReference type="ARBA" id="ARBA00004651"/>
    </source>
</evidence>
<dbReference type="CDD" id="cd13956">
    <property type="entry name" value="PT_UbiA"/>
    <property type="match status" value="1"/>
</dbReference>
<feature type="transmembrane region" description="Helical" evidence="5">
    <location>
        <begin position="96"/>
        <end position="116"/>
    </location>
</feature>
<keyword evidence="7" id="KW-1185">Reference proteome</keyword>
<dbReference type="Proteomes" id="UP000509667">
    <property type="component" value="Chromosome"/>
</dbReference>
<protein>
    <submittedName>
        <fullName evidence="6">UbiA family prenyltransferase</fullName>
    </submittedName>
</protein>
<feature type="transmembrane region" description="Helical" evidence="5">
    <location>
        <begin position="163"/>
        <end position="182"/>
    </location>
</feature>
<evidence type="ECO:0000256" key="2">
    <source>
        <dbReference type="ARBA" id="ARBA00022692"/>
    </source>
</evidence>
<dbReference type="OrthoDB" id="203443at2157"/>
<feature type="transmembrane region" description="Helical" evidence="5">
    <location>
        <begin position="136"/>
        <end position="156"/>
    </location>
</feature>
<keyword evidence="4 5" id="KW-0472">Membrane</keyword>
<reference evidence="6 7" key="1">
    <citation type="submission" date="2020-07" db="EMBL/GenBank/DDBJ databases">
        <title>Halosimplex pelagicum sp. nov. and Halosimplex rubrum sp. nov., isolated from salted brown alga Laminaria, and emended description of the genus Halosimplex.</title>
        <authorList>
            <person name="Cui H."/>
        </authorList>
    </citation>
    <scope>NUCLEOTIDE SEQUENCE [LARGE SCALE GENOMIC DNA]</scope>
    <source>
        <strain evidence="6 7">R27</strain>
    </source>
</reference>
<dbReference type="GO" id="GO:0016765">
    <property type="term" value="F:transferase activity, transferring alkyl or aryl (other than methyl) groups"/>
    <property type="evidence" value="ECO:0007669"/>
    <property type="project" value="InterPro"/>
</dbReference>